<dbReference type="Proteomes" id="UP000464178">
    <property type="component" value="Chromosome"/>
</dbReference>
<evidence type="ECO:0000256" key="1">
    <source>
        <dbReference type="SAM" id="SignalP"/>
    </source>
</evidence>
<feature type="chain" id="PRO_5027074313" description="Lipoprotein" evidence="1">
    <location>
        <begin position="23"/>
        <end position="131"/>
    </location>
</feature>
<dbReference type="KEGG" id="gms:SOIL9_66230"/>
<keyword evidence="3" id="KW-1185">Reference proteome</keyword>
<dbReference type="EMBL" id="LR593886">
    <property type="protein sequence ID" value="VTR91091.1"/>
    <property type="molecule type" value="Genomic_DNA"/>
</dbReference>
<reference evidence="2 3" key="1">
    <citation type="submission" date="2019-05" db="EMBL/GenBank/DDBJ databases">
        <authorList>
            <consortium name="Science for Life Laboratories"/>
        </authorList>
    </citation>
    <scope>NUCLEOTIDE SEQUENCE [LARGE SCALE GENOMIC DNA]</scope>
    <source>
        <strain evidence="2">Soil9</strain>
    </source>
</reference>
<accession>A0A6P2CQ76</accession>
<name>A0A6P2CQ76_9BACT</name>
<protein>
    <recommendedName>
        <fullName evidence="4">Lipoprotein</fullName>
    </recommendedName>
</protein>
<evidence type="ECO:0000313" key="2">
    <source>
        <dbReference type="EMBL" id="VTR91091.1"/>
    </source>
</evidence>
<dbReference type="AlphaFoldDB" id="A0A6P2CQ76"/>
<dbReference type="RefSeq" id="WP_162666138.1">
    <property type="nucleotide sequence ID" value="NZ_LR593886.1"/>
</dbReference>
<keyword evidence="1" id="KW-0732">Signal</keyword>
<sequence>MNVLCRLVTAAALFAAAVSVTGCGNKPKLAPVTGKVVHKNQPLTAGSVWFVADTGNEYKGEKPSCQLQVDGSFTMRSYPHGDGVPPGVYKVTLSPELANRIGRPNYADAAKTPLSITVPDEGVKDHTFEVK</sequence>
<evidence type="ECO:0008006" key="4">
    <source>
        <dbReference type="Google" id="ProtNLM"/>
    </source>
</evidence>
<gene>
    <name evidence="2" type="ORF">SOIL9_66230</name>
</gene>
<evidence type="ECO:0000313" key="3">
    <source>
        <dbReference type="Proteomes" id="UP000464178"/>
    </source>
</evidence>
<organism evidence="2 3">
    <name type="scientific">Gemmata massiliana</name>
    <dbReference type="NCBI Taxonomy" id="1210884"/>
    <lineage>
        <taxon>Bacteria</taxon>
        <taxon>Pseudomonadati</taxon>
        <taxon>Planctomycetota</taxon>
        <taxon>Planctomycetia</taxon>
        <taxon>Gemmatales</taxon>
        <taxon>Gemmataceae</taxon>
        <taxon>Gemmata</taxon>
    </lineage>
</organism>
<feature type="signal peptide" evidence="1">
    <location>
        <begin position="1"/>
        <end position="22"/>
    </location>
</feature>
<dbReference type="PROSITE" id="PS51257">
    <property type="entry name" value="PROKAR_LIPOPROTEIN"/>
    <property type="match status" value="1"/>
</dbReference>
<proteinExistence type="predicted"/>